<feature type="chain" id="PRO_5038479261" description="Capsular polysaccharide biosynthesis protein" evidence="2">
    <location>
        <begin position="21"/>
        <end position="463"/>
    </location>
</feature>
<evidence type="ECO:0000256" key="1">
    <source>
        <dbReference type="SAM" id="MobiDB-lite"/>
    </source>
</evidence>
<name>A0A2A9F0Y2_9MICO</name>
<accession>A0A2A9F0Y2</accession>
<feature type="signal peptide" evidence="2">
    <location>
        <begin position="1"/>
        <end position="20"/>
    </location>
</feature>
<dbReference type="AlphaFoldDB" id="A0A2A9F0Y2"/>
<evidence type="ECO:0000256" key="2">
    <source>
        <dbReference type="SAM" id="SignalP"/>
    </source>
</evidence>
<comment type="caution">
    <text evidence="3">The sequence shown here is derived from an EMBL/GenBank/DDBJ whole genome shotgun (WGS) entry which is preliminary data.</text>
</comment>
<evidence type="ECO:0000313" key="3">
    <source>
        <dbReference type="EMBL" id="PFG44079.1"/>
    </source>
</evidence>
<organism evidence="3 4">
    <name type="scientific">Isoptericola jiangsuensis</name>
    <dbReference type="NCBI Taxonomy" id="548579"/>
    <lineage>
        <taxon>Bacteria</taxon>
        <taxon>Bacillati</taxon>
        <taxon>Actinomycetota</taxon>
        <taxon>Actinomycetes</taxon>
        <taxon>Micrococcales</taxon>
        <taxon>Promicromonosporaceae</taxon>
        <taxon>Isoptericola</taxon>
    </lineage>
</organism>
<keyword evidence="2" id="KW-0732">Signal</keyword>
<sequence>MTTQIVMASTLFAGACAAAAVDSGLLGTPDRRILLVVNSAPKPELTPALDEIPGARPVLARFDRVEHLTELVEPLHPHSWSLRAADQPMVRRLLRRAWGVDDDEVELVLESVALPPASTLAQVFDDAPVTVLSDGLMTYGPTRTKVPLRTARRVRGLVHLDLVAGLSPVLLSEHGVGTRTIPFDVARKVFTEIAAASTPVEAAVADVEAGTITPARTAVVVGQYLSALGLMSPTEEGKLYARMVGEAADAGMARVVFKPHPSSPPGYVAAMRQVAQLRGVAIDVLRDDRPVEVLYVEQRPGLVLGCFSTALLTAREIFGIPVRSVGTHRVLKRLAPWANSNRIPVAIMDALTRPDTPYTTVERLQGLVDALAYAMQPELVEHLRDRTAEVFADMPRSEMVRYHRRWRVQELGLPWRAAPDRTATEPPPSPPPTAISRARRRLARLRRRIAVEPSGRRPAPPRT</sequence>
<protein>
    <recommendedName>
        <fullName evidence="5">Capsular polysaccharide biosynthesis protein</fullName>
    </recommendedName>
</protein>
<keyword evidence="4" id="KW-1185">Reference proteome</keyword>
<reference evidence="3 4" key="1">
    <citation type="submission" date="2017-10" db="EMBL/GenBank/DDBJ databases">
        <title>Sequencing the genomes of 1000 actinobacteria strains.</title>
        <authorList>
            <person name="Klenk H.-P."/>
        </authorList>
    </citation>
    <scope>NUCLEOTIDE SEQUENCE [LARGE SCALE GENOMIC DNA]</scope>
    <source>
        <strain evidence="3 4">DSM 21863</strain>
    </source>
</reference>
<dbReference type="Proteomes" id="UP000224130">
    <property type="component" value="Unassembled WGS sequence"/>
</dbReference>
<dbReference type="InterPro" id="IPR010866">
    <property type="entry name" value="A-2_8-polyST"/>
</dbReference>
<dbReference type="RefSeq" id="WP_098464340.1">
    <property type="nucleotide sequence ID" value="NZ_PDJJ01000001.1"/>
</dbReference>
<dbReference type="Pfam" id="PF07388">
    <property type="entry name" value="A-2_8-polyST"/>
    <property type="match status" value="1"/>
</dbReference>
<dbReference type="OrthoDB" id="3723482at2"/>
<proteinExistence type="predicted"/>
<gene>
    <name evidence="3" type="ORF">ATJ88_2797</name>
</gene>
<evidence type="ECO:0008006" key="5">
    <source>
        <dbReference type="Google" id="ProtNLM"/>
    </source>
</evidence>
<dbReference type="EMBL" id="PDJJ01000001">
    <property type="protein sequence ID" value="PFG44079.1"/>
    <property type="molecule type" value="Genomic_DNA"/>
</dbReference>
<evidence type="ECO:0000313" key="4">
    <source>
        <dbReference type="Proteomes" id="UP000224130"/>
    </source>
</evidence>
<feature type="region of interest" description="Disordered" evidence="1">
    <location>
        <begin position="417"/>
        <end position="436"/>
    </location>
</feature>